<reference evidence="2 3" key="1">
    <citation type="submission" date="2020-08" db="EMBL/GenBank/DDBJ databases">
        <authorList>
            <person name="Newling K."/>
            <person name="Davey J."/>
            <person name="Forrester S."/>
        </authorList>
    </citation>
    <scope>NUCLEOTIDE SEQUENCE [LARGE SCALE GENOMIC DNA]</scope>
    <source>
        <strain evidence="3">Crithidia deanei Carvalho (ATCC PRA-265)</strain>
    </source>
</reference>
<keyword evidence="1" id="KW-1133">Transmembrane helix</keyword>
<keyword evidence="1" id="KW-0472">Membrane</keyword>
<accession>A0A7G2CMK6</accession>
<evidence type="ECO:0000256" key="1">
    <source>
        <dbReference type="SAM" id="Phobius"/>
    </source>
</evidence>
<feature type="transmembrane region" description="Helical" evidence="1">
    <location>
        <begin position="26"/>
        <end position="46"/>
    </location>
</feature>
<protein>
    <recommendedName>
        <fullName evidence="4">Galactosyltransferase</fullName>
    </recommendedName>
</protein>
<dbReference type="Proteomes" id="UP000515908">
    <property type="component" value="Chromosome 15"/>
</dbReference>
<gene>
    <name evidence="2" type="ORF">ADEAN_000729200</name>
</gene>
<proteinExistence type="predicted"/>
<evidence type="ECO:0008006" key="4">
    <source>
        <dbReference type="Google" id="ProtNLM"/>
    </source>
</evidence>
<evidence type="ECO:0000313" key="3">
    <source>
        <dbReference type="Proteomes" id="UP000515908"/>
    </source>
</evidence>
<dbReference type="AlphaFoldDB" id="A0A7G2CMK6"/>
<organism evidence="2 3">
    <name type="scientific">Angomonas deanei</name>
    <dbReference type="NCBI Taxonomy" id="59799"/>
    <lineage>
        <taxon>Eukaryota</taxon>
        <taxon>Discoba</taxon>
        <taxon>Euglenozoa</taxon>
        <taxon>Kinetoplastea</taxon>
        <taxon>Metakinetoplastina</taxon>
        <taxon>Trypanosomatida</taxon>
        <taxon>Trypanosomatidae</taxon>
        <taxon>Strigomonadinae</taxon>
        <taxon>Angomonas</taxon>
    </lineage>
</organism>
<name>A0A7G2CMK6_9TRYP</name>
<dbReference type="VEuPathDB" id="TriTrypDB:ADEAN_000729200"/>
<sequence>MKRVRYSTRTLLAKVRKGKAKLRLCHVLRGCLLMCLTLACIYVGWYPTSPAVSIYKKITSEQSIRGQITPLHVVLTCSTFKATHDPSLYGALTAAKEKHATVGCGAAQDGTSMYPWWALPSSEARKENPYLLVQAIPTVDSDRCVMRDAQRDTFLRYKGAATRRNGFRGRILFLYVLAAHYSTTESLQVTDYRDATVVSGGGKSLRTVTPPTELYTSRFAVEESLKHLDVLWVINYTQPNGNVTKNVPGAYSKWRPDMGVGMFRCVLTYFLYASYQFPDVPFIGKGDDDAFYKVPQLLIELESMQAEMDTFNQQSKHYTISGVYYGLMRKYTGTVFTPGFYAVLSNSLLRTLHNLPDEGEPLNPTSHSGRIQERILLTLEPYDDSLKNLYEKYWLVAEDIATGFLVQFIRQYLVERSLRHHTKKVDLVYYRIDSPCRVHDILLYDFNANPHRRNSISIHIRKTPITLYQLFLYMSNPAGLFNHSDSATAEFIQELRWDEDDAYDKINFAALEQSPLWEELFPADPAQREAALDKGAPWWDDTHTTRLPFTLGVSTNTTDVLRASTVSSKCNRKALSITPPDGDPAVNVVGVHQHHLSCRRHKNSKTRQRN</sequence>
<evidence type="ECO:0000313" key="2">
    <source>
        <dbReference type="EMBL" id="CAD2219783.1"/>
    </source>
</evidence>
<dbReference type="EMBL" id="LR877159">
    <property type="protein sequence ID" value="CAD2219783.1"/>
    <property type="molecule type" value="Genomic_DNA"/>
</dbReference>
<keyword evidence="3" id="KW-1185">Reference proteome</keyword>
<keyword evidence="1" id="KW-0812">Transmembrane</keyword>